<evidence type="ECO:0000256" key="1">
    <source>
        <dbReference type="SAM" id="MobiDB-lite"/>
    </source>
</evidence>
<dbReference type="Proteomes" id="UP001221898">
    <property type="component" value="Unassembled WGS sequence"/>
</dbReference>
<name>A0AAD7RVI2_9TELE</name>
<accession>A0AAD7RVI2</accession>
<protein>
    <submittedName>
        <fullName evidence="2">Uncharacterized protein</fullName>
    </submittedName>
</protein>
<reference evidence="2" key="1">
    <citation type="journal article" date="2023" name="Science">
        <title>Genome structures resolve the early diversification of teleost fishes.</title>
        <authorList>
            <person name="Parey E."/>
            <person name="Louis A."/>
            <person name="Montfort J."/>
            <person name="Bouchez O."/>
            <person name="Roques C."/>
            <person name="Iampietro C."/>
            <person name="Lluch J."/>
            <person name="Castinel A."/>
            <person name="Donnadieu C."/>
            <person name="Desvignes T."/>
            <person name="Floi Bucao C."/>
            <person name="Jouanno E."/>
            <person name="Wen M."/>
            <person name="Mejri S."/>
            <person name="Dirks R."/>
            <person name="Jansen H."/>
            <person name="Henkel C."/>
            <person name="Chen W.J."/>
            <person name="Zahm M."/>
            <person name="Cabau C."/>
            <person name="Klopp C."/>
            <person name="Thompson A.W."/>
            <person name="Robinson-Rechavi M."/>
            <person name="Braasch I."/>
            <person name="Lecointre G."/>
            <person name="Bobe J."/>
            <person name="Postlethwait J.H."/>
            <person name="Berthelot C."/>
            <person name="Roest Crollius H."/>
            <person name="Guiguen Y."/>
        </authorList>
    </citation>
    <scope>NUCLEOTIDE SEQUENCE</scope>
    <source>
        <strain evidence="2">NC1722</strain>
    </source>
</reference>
<proteinExistence type="predicted"/>
<dbReference type="EMBL" id="JAINUG010000163">
    <property type="protein sequence ID" value="KAJ8390995.1"/>
    <property type="molecule type" value="Genomic_DNA"/>
</dbReference>
<evidence type="ECO:0000313" key="3">
    <source>
        <dbReference type="Proteomes" id="UP001221898"/>
    </source>
</evidence>
<organism evidence="2 3">
    <name type="scientific">Aldrovandia affinis</name>
    <dbReference type="NCBI Taxonomy" id="143900"/>
    <lineage>
        <taxon>Eukaryota</taxon>
        <taxon>Metazoa</taxon>
        <taxon>Chordata</taxon>
        <taxon>Craniata</taxon>
        <taxon>Vertebrata</taxon>
        <taxon>Euteleostomi</taxon>
        <taxon>Actinopterygii</taxon>
        <taxon>Neopterygii</taxon>
        <taxon>Teleostei</taxon>
        <taxon>Notacanthiformes</taxon>
        <taxon>Halosauridae</taxon>
        <taxon>Aldrovandia</taxon>
    </lineage>
</organism>
<sequence>MDGVDGGGVEGFAVATRAAARSPGFAIPPSGLLDKRSQHSQPMGMKRHPFPHRAEQIHDQSVTLLVPECFHCGVSRRCSILVCLPRSKEGATATGRFLA</sequence>
<dbReference type="AlphaFoldDB" id="A0AAD7RVI2"/>
<comment type="caution">
    <text evidence="2">The sequence shown here is derived from an EMBL/GenBank/DDBJ whole genome shotgun (WGS) entry which is preliminary data.</text>
</comment>
<feature type="region of interest" description="Disordered" evidence="1">
    <location>
        <begin position="26"/>
        <end position="49"/>
    </location>
</feature>
<gene>
    <name evidence="2" type="ORF">AAFF_G00097730</name>
</gene>
<evidence type="ECO:0000313" key="2">
    <source>
        <dbReference type="EMBL" id="KAJ8390995.1"/>
    </source>
</evidence>
<keyword evidence="3" id="KW-1185">Reference proteome</keyword>